<dbReference type="EMBL" id="AUPL01004875">
    <property type="protein sequence ID" value="ESL07435.1"/>
    <property type="molecule type" value="Genomic_DNA"/>
</dbReference>
<comment type="catalytic activity">
    <reaction evidence="1 7 9">
        <text>Hydrolyzes single-stranded DNA or mismatched double-stranded DNA and polynucleotides, releasing free uracil.</text>
        <dbReference type="EC" id="3.2.2.27"/>
    </reaction>
</comment>
<dbReference type="AlphaFoldDB" id="A0A061IZE3"/>
<comment type="subcellular location">
    <subcellularLocation>
        <location evidence="7">Mitochondrion</location>
    </subcellularLocation>
    <subcellularLocation>
        <location evidence="7">Nucleus</location>
    </subcellularLocation>
</comment>
<keyword evidence="7" id="KW-0496">Mitochondrion</keyword>
<dbReference type="FunFam" id="3.40.470.10:FF:000001">
    <property type="entry name" value="Uracil-DNA glycosylase"/>
    <property type="match status" value="1"/>
</dbReference>
<name>A0A061IZE3_TRYRA</name>
<dbReference type="InterPro" id="IPR005122">
    <property type="entry name" value="Uracil-DNA_glycosylase-like"/>
</dbReference>
<evidence type="ECO:0000256" key="2">
    <source>
        <dbReference type="ARBA" id="ARBA00008184"/>
    </source>
</evidence>
<dbReference type="PANTHER" id="PTHR11264:SF0">
    <property type="entry name" value="URACIL-DNA GLYCOSYLASE"/>
    <property type="match status" value="1"/>
</dbReference>
<keyword evidence="6 7" id="KW-0234">DNA repair</keyword>
<dbReference type="SMART" id="SM00986">
    <property type="entry name" value="UDG"/>
    <property type="match status" value="1"/>
</dbReference>
<dbReference type="EC" id="3.2.2.27" evidence="3 7"/>
<keyword evidence="7" id="KW-0539">Nucleus</keyword>
<keyword evidence="4 7" id="KW-0227">DNA damage</keyword>
<comment type="function">
    <text evidence="7 9">Excises uracil residues from the DNA which can arise as a result of misincorporation of dUMP residues by DNA polymerase or due to deamination of cytosine.</text>
</comment>
<dbReference type="Proteomes" id="UP000031737">
    <property type="component" value="Unassembled WGS sequence"/>
</dbReference>
<dbReference type="Gene3D" id="3.40.470.10">
    <property type="entry name" value="Uracil-DNA glycosylase-like domain"/>
    <property type="match status" value="1"/>
</dbReference>
<dbReference type="GO" id="GO:0005739">
    <property type="term" value="C:mitochondrion"/>
    <property type="evidence" value="ECO:0007669"/>
    <property type="project" value="UniProtKB-SubCell"/>
</dbReference>
<dbReference type="NCBIfam" id="TIGR00628">
    <property type="entry name" value="ung"/>
    <property type="match status" value="1"/>
</dbReference>
<dbReference type="NCBIfam" id="NF003591">
    <property type="entry name" value="PRK05254.1-4"/>
    <property type="match status" value="1"/>
</dbReference>
<dbReference type="Pfam" id="PF03167">
    <property type="entry name" value="UDG"/>
    <property type="match status" value="1"/>
</dbReference>
<evidence type="ECO:0000259" key="11">
    <source>
        <dbReference type="SMART" id="SM00986"/>
    </source>
</evidence>
<dbReference type="VEuPathDB" id="TriTrypDB:TRSC58_04875"/>
<evidence type="ECO:0000256" key="1">
    <source>
        <dbReference type="ARBA" id="ARBA00001400"/>
    </source>
</evidence>
<sequence length="320" mass="35642">MRRCNKQAKSKTHKGGVPVEMLQRTLLDFVQKKKPNAPQEVIDVDATSDEALAPASRKRRMDQAQEPAAACSKPRTENNDGVYRGDGLSSLITDPGWRDFLQPLTSAGSFRNIEQFIEGERAKGKVILPSRELVFSAFNSTPLDKLKVVLLGQDPYHNLNQAHGLCFSVLPGVRPPPSLLNMYKELTTDIPGFKAPPHGYLQHWAEQGVLMLNATLTVEAHQANSHAKCGWQAFTDGVIRLLSEKHNRPIVFLLWGGFARKKIALVDRKRHLVLENAHPSPLSAAKWWGCRPFSKCNAALAQLGHSPIDWSLPMVVDRRV</sequence>
<comment type="similarity">
    <text evidence="2 7 9">Belongs to the uracil-DNA glycosylase (UDG) superfamily. UNG family.</text>
</comment>
<comment type="caution">
    <text evidence="12">The sequence shown here is derived from an EMBL/GenBank/DDBJ whole genome shotgun (WGS) entry which is preliminary data.</text>
</comment>
<evidence type="ECO:0000313" key="12">
    <source>
        <dbReference type="EMBL" id="ESL07435.1"/>
    </source>
</evidence>
<dbReference type="CDD" id="cd10027">
    <property type="entry name" value="UDG-F1-like"/>
    <property type="match status" value="1"/>
</dbReference>
<dbReference type="PROSITE" id="PS00130">
    <property type="entry name" value="U_DNA_GLYCOSYLASE"/>
    <property type="match status" value="1"/>
</dbReference>
<dbReference type="NCBIfam" id="NF003592">
    <property type="entry name" value="PRK05254.1-5"/>
    <property type="match status" value="1"/>
</dbReference>
<evidence type="ECO:0000256" key="6">
    <source>
        <dbReference type="ARBA" id="ARBA00023204"/>
    </source>
</evidence>
<dbReference type="InterPro" id="IPR036895">
    <property type="entry name" value="Uracil-DNA_glycosylase-like_sf"/>
</dbReference>
<accession>A0A061IZE3</accession>
<feature type="domain" description="Uracil-DNA glycosylase-like" evidence="11">
    <location>
        <begin position="139"/>
        <end position="300"/>
    </location>
</feature>
<evidence type="ECO:0000256" key="3">
    <source>
        <dbReference type="ARBA" id="ARBA00012030"/>
    </source>
</evidence>
<dbReference type="GO" id="GO:0005634">
    <property type="term" value="C:nucleus"/>
    <property type="evidence" value="ECO:0007669"/>
    <property type="project" value="UniProtKB-SubCell"/>
</dbReference>
<evidence type="ECO:0000256" key="10">
    <source>
        <dbReference type="SAM" id="MobiDB-lite"/>
    </source>
</evidence>
<dbReference type="InterPro" id="IPR018085">
    <property type="entry name" value="Ura-DNA_Glyclase_AS"/>
</dbReference>
<evidence type="ECO:0000256" key="7">
    <source>
        <dbReference type="HAMAP-Rule" id="MF_03166"/>
    </source>
</evidence>
<protein>
    <recommendedName>
        <fullName evidence="3 7">Uracil-DNA glycosylase</fullName>
        <shortName evidence="7">UDG</shortName>
        <ecNumber evidence="3 7">3.2.2.27</ecNumber>
    </recommendedName>
</protein>
<evidence type="ECO:0000256" key="5">
    <source>
        <dbReference type="ARBA" id="ARBA00022801"/>
    </source>
</evidence>
<evidence type="ECO:0000256" key="8">
    <source>
        <dbReference type="PROSITE-ProRule" id="PRU10072"/>
    </source>
</evidence>
<dbReference type="NCBIfam" id="NF003589">
    <property type="entry name" value="PRK05254.1-2"/>
    <property type="match status" value="1"/>
</dbReference>
<dbReference type="GO" id="GO:0004844">
    <property type="term" value="F:uracil DNA N-glycosylase activity"/>
    <property type="evidence" value="ECO:0007669"/>
    <property type="project" value="UniProtKB-UniRule"/>
</dbReference>
<reference evidence="12 13" key="1">
    <citation type="submission" date="2013-07" db="EMBL/GenBank/DDBJ databases">
        <authorList>
            <person name="Stoco P.H."/>
            <person name="Wagner G."/>
            <person name="Gerber A."/>
            <person name="Zaha A."/>
            <person name="Thompson C."/>
            <person name="Bartholomeu D.C."/>
            <person name="Luckemeyer D.D."/>
            <person name="Bahia D."/>
            <person name="Loreto E."/>
            <person name="Prestes E.B."/>
            <person name="Lima F.M."/>
            <person name="Rodrigues-Luiz G."/>
            <person name="Vallejo G.A."/>
            <person name="Filho J.F."/>
            <person name="Monteiro K.M."/>
            <person name="Tyler K.M."/>
            <person name="de Almeida L.G."/>
            <person name="Ortiz M.F."/>
            <person name="Siervo M.A."/>
            <person name="de Moraes M.H."/>
            <person name="Cunha O.L."/>
            <person name="Mendonca-Neto R."/>
            <person name="Silva R."/>
            <person name="Teixeira S.M."/>
            <person name="Murta S.M."/>
            <person name="Sincero T.C."/>
            <person name="Mendes T.A."/>
            <person name="Urmenyi T.P."/>
            <person name="Silva V.G."/>
            <person name="da Rocha W.D."/>
            <person name="Andersson B."/>
            <person name="Romanha A.J."/>
            <person name="Steindel M."/>
            <person name="de Vasconcelos A.T."/>
            <person name="Grisard E.C."/>
        </authorList>
    </citation>
    <scope>NUCLEOTIDE SEQUENCE [LARGE SCALE GENOMIC DNA]</scope>
    <source>
        <strain evidence="12 13">SC58</strain>
    </source>
</reference>
<gene>
    <name evidence="12" type="ORF">TRSC58_04875</name>
</gene>
<feature type="region of interest" description="Disordered" evidence="10">
    <location>
        <begin position="54"/>
        <end position="83"/>
    </location>
</feature>
<dbReference type="GO" id="GO:0097510">
    <property type="term" value="P:base-excision repair, AP site formation via deaminated base removal"/>
    <property type="evidence" value="ECO:0007669"/>
    <property type="project" value="TreeGrafter"/>
</dbReference>
<dbReference type="PANTHER" id="PTHR11264">
    <property type="entry name" value="URACIL-DNA GLYCOSYLASE"/>
    <property type="match status" value="1"/>
</dbReference>
<dbReference type="SMART" id="SM00987">
    <property type="entry name" value="UreE_C"/>
    <property type="match status" value="1"/>
</dbReference>
<keyword evidence="5 7" id="KW-0378">Hydrolase</keyword>
<feature type="active site" description="Proton acceptor" evidence="7 8">
    <location>
        <position position="154"/>
    </location>
</feature>
<evidence type="ECO:0000313" key="13">
    <source>
        <dbReference type="Proteomes" id="UP000031737"/>
    </source>
</evidence>
<evidence type="ECO:0000256" key="9">
    <source>
        <dbReference type="RuleBase" id="RU003780"/>
    </source>
</evidence>
<dbReference type="InterPro" id="IPR002043">
    <property type="entry name" value="UDG_fam1"/>
</dbReference>
<evidence type="ECO:0000256" key="4">
    <source>
        <dbReference type="ARBA" id="ARBA00022763"/>
    </source>
</evidence>
<dbReference type="SUPFAM" id="SSF52141">
    <property type="entry name" value="Uracil-DNA glycosylase-like"/>
    <property type="match status" value="1"/>
</dbReference>
<organism evidence="12 13">
    <name type="scientific">Trypanosoma rangeli SC58</name>
    <dbReference type="NCBI Taxonomy" id="429131"/>
    <lineage>
        <taxon>Eukaryota</taxon>
        <taxon>Discoba</taxon>
        <taxon>Euglenozoa</taxon>
        <taxon>Kinetoplastea</taxon>
        <taxon>Metakinetoplastina</taxon>
        <taxon>Trypanosomatida</taxon>
        <taxon>Trypanosomatidae</taxon>
        <taxon>Trypanosoma</taxon>
        <taxon>Herpetosoma</taxon>
    </lineage>
</organism>
<dbReference type="HAMAP" id="MF_00148">
    <property type="entry name" value="UDG"/>
    <property type="match status" value="1"/>
</dbReference>
<dbReference type="NCBIfam" id="NF003588">
    <property type="entry name" value="PRK05254.1-1"/>
    <property type="match status" value="1"/>
</dbReference>
<dbReference type="OrthoDB" id="10031947at2759"/>
<keyword evidence="13" id="KW-1185">Reference proteome</keyword>
<proteinExistence type="inferred from homology"/>